<dbReference type="NCBIfam" id="TIGR02595">
    <property type="entry name" value="PEP_CTERM"/>
    <property type="match status" value="1"/>
</dbReference>
<feature type="region of interest" description="Disordered" evidence="1">
    <location>
        <begin position="137"/>
        <end position="205"/>
    </location>
</feature>
<evidence type="ECO:0000256" key="1">
    <source>
        <dbReference type="SAM" id="MobiDB-lite"/>
    </source>
</evidence>
<feature type="compositionally biased region" description="Gly residues" evidence="1">
    <location>
        <begin position="155"/>
        <end position="186"/>
    </location>
</feature>
<evidence type="ECO:0000256" key="2">
    <source>
        <dbReference type="SAM" id="Phobius"/>
    </source>
</evidence>
<sequence length="240" mass="24091">MASQPTGQLPHYQRHFATYVVGSLVVVLLLVSFFENDRRGLLFTNLPEAFAANEFDQSGQSYRIAFGTLPSSGIGARRTIPRRPAGVLPASSSSSPAGASGVPGNALAPSAGVTLPTFGSSEQLGVADLPPSFVGNGPIGLPPIGGTAPPIGVPGNPGGENPGGENPGGENPGGENPGGENPGGENPGDPGTPVDPVDPPVPAVPEPASWLLMILGVGVIGQVLRRRADSTENMSGLTPA</sequence>
<dbReference type="InterPro" id="IPR013424">
    <property type="entry name" value="Ice-binding_C"/>
</dbReference>
<gene>
    <name evidence="4" type="ORF">L1F33_12650</name>
</gene>
<protein>
    <submittedName>
        <fullName evidence="4">PEPxxWA-CTERM sorting domain-containing protein</fullName>
    </submittedName>
</protein>
<dbReference type="Proteomes" id="UP001065265">
    <property type="component" value="Chromosome"/>
</dbReference>
<accession>A0ABY5SX10</accession>
<keyword evidence="2" id="KW-1133">Transmembrane helix</keyword>
<dbReference type="EMBL" id="CP092471">
    <property type="protein sequence ID" value="UVI39068.1"/>
    <property type="molecule type" value="Genomic_DNA"/>
</dbReference>
<dbReference type="Pfam" id="PF07589">
    <property type="entry name" value="PEP-CTERM"/>
    <property type="match status" value="1"/>
</dbReference>
<name>A0ABY5SX10_9SPHN</name>
<dbReference type="RefSeq" id="WP_265558249.1">
    <property type="nucleotide sequence ID" value="NZ_CP092471.1"/>
</dbReference>
<reference evidence="4" key="1">
    <citation type="submission" date="2022-02" db="EMBL/GenBank/DDBJ databases">
        <title>Qipengyuania spongiae sp. nov., isolated from marine sponge.</title>
        <authorList>
            <person name="Li Z."/>
            <person name="Zhang M."/>
        </authorList>
    </citation>
    <scope>NUCLEOTIDE SEQUENCE</scope>
    <source>
        <strain evidence="4">PHS-Z21</strain>
    </source>
</reference>
<dbReference type="NCBIfam" id="NF035944">
    <property type="entry name" value="PEPxxWA-CTERM"/>
    <property type="match status" value="1"/>
</dbReference>
<evidence type="ECO:0000259" key="3">
    <source>
        <dbReference type="Pfam" id="PF07589"/>
    </source>
</evidence>
<proteinExistence type="predicted"/>
<feature type="compositionally biased region" description="Pro residues" evidence="1">
    <location>
        <begin position="196"/>
        <end position="205"/>
    </location>
</feature>
<keyword evidence="2" id="KW-0472">Membrane</keyword>
<keyword evidence="5" id="KW-1185">Reference proteome</keyword>
<evidence type="ECO:0000313" key="5">
    <source>
        <dbReference type="Proteomes" id="UP001065265"/>
    </source>
</evidence>
<organism evidence="4 5">
    <name type="scientific">Qipengyuania spongiae</name>
    <dbReference type="NCBI Taxonomy" id="2909673"/>
    <lineage>
        <taxon>Bacteria</taxon>
        <taxon>Pseudomonadati</taxon>
        <taxon>Pseudomonadota</taxon>
        <taxon>Alphaproteobacteria</taxon>
        <taxon>Sphingomonadales</taxon>
        <taxon>Erythrobacteraceae</taxon>
        <taxon>Qipengyuania</taxon>
    </lineage>
</organism>
<feature type="domain" description="Ice-binding protein C-terminal" evidence="3">
    <location>
        <begin position="203"/>
        <end position="227"/>
    </location>
</feature>
<feature type="region of interest" description="Disordered" evidence="1">
    <location>
        <begin position="84"/>
        <end position="103"/>
    </location>
</feature>
<evidence type="ECO:0000313" key="4">
    <source>
        <dbReference type="EMBL" id="UVI39068.1"/>
    </source>
</evidence>
<feature type="compositionally biased region" description="Low complexity" evidence="1">
    <location>
        <begin position="142"/>
        <end position="154"/>
    </location>
</feature>
<feature type="transmembrane region" description="Helical" evidence="2">
    <location>
        <begin position="16"/>
        <end position="34"/>
    </location>
</feature>
<keyword evidence="2" id="KW-0812">Transmembrane</keyword>